<feature type="transmembrane region" description="Helical" evidence="7">
    <location>
        <begin position="12"/>
        <end position="33"/>
    </location>
</feature>
<feature type="transmembrane region" description="Helical" evidence="7">
    <location>
        <begin position="45"/>
        <end position="63"/>
    </location>
</feature>
<gene>
    <name evidence="9" type="ORF">PPRIM_AZ9-3.1.T0050164</name>
</gene>
<dbReference type="Proteomes" id="UP000688137">
    <property type="component" value="Unassembled WGS sequence"/>
</dbReference>
<dbReference type="AlphaFoldDB" id="A0A8S1JNH0"/>
<evidence type="ECO:0000256" key="4">
    <source>
        <dbReference type="ARBA" id="ARBA00022989"/>
    </source>
</evidence>
<comment type="catalytic activity">
    <reaction evidence="7">
        <text>L-cysteinyl-[protein] + hexadecanoyl-CoA = S-hexadecanoyl-L-cysteinyl-[protein] + CoA</text>
        <dbReference type="Rhea" id="RHEA:36683"/>
        <dbReference type="Rhea" id="RHEA-COMP:10131"/>
        <dbReference type="Rhea" id="RHEA-COMP:11032"/>
        <dbReference type="ChEBI" id="CHEBI:29950"/>
        <dbReference type="ChEBI" id="CHEBI:57287"/>
        <dbReference type="ChEBI" id="CHEBI:57379"/>
        <dbReference type="ChEBI" id="CHEBI:74151"/>
        <dbReference type="EC" id="2.3.1.225"/>
    </reaction>
</comment>
<organism evidence="9 10">
    <name type="scientific">Paramecium primaurelia</name>
    <dbReference type="NCBI Taxonomy" id="5886"/>
    <lineage>
        <taxon>Eukaryota</taxon>
        <taxon>Sar</taxon>
        <taxon>Alveolata</taxon>
        <taxon>Ciliophora</taxon>
        <taxon>Intramacronucleata</taxon>
        <taxon>Oligohymenophorea</taxon>
        <taxon>Peniculida</taxon>
        <taxon>Parameciidae</taxon>
        <taxon>Paramecium</taxon>
    </lineage>
</organism>
<evidence type="ECO:0000256" key="2">
    <source>
        <dbReference type="ARBA" id="ARBA00022679"/>
    </source>
</evidence>
<feature type="domain" description="Palmitoyltransferase DHHC" evidence="8">
    <location>
        <begin position="84"/>
        <end position="212"/>
    </location>
</feature>
<dbReference type="InterPro" id="IPR039859">
    <property type="entry name" value="PFA4/ZDH16/20/ERF2-like"/>
</dbReference>
<evidence type="ECO:0000256" key="1">
    <source>
        <dbReference type="ARBA" id="ARBA00004141"/>
    </source>
</evidence>
<reference evidence="9" key="1">
    <citation type="submission" date="2021-01" db="EMBL/GenBank/DDBJ databases">
        <authorList>
            <consortium name="Genoscope - CEA"/>
            <person name="William W."/>
        </authorList>
    </citation>
    <scope>NUCLEOTIDE SEQUENCE</scope>
</reference>
<dbReference type="EC" id="2.3.1.225" evidence="7"/>
<evidence type="ECO:0000259" key="8">
    <source>
        <dbReference type="Pfam" id="PF01529"/>
    </source>
</evidence>
<comment type="domain">
    <text evidence="7">The DHHC domain is required for palmitoyltransferase activity.</text>
</comment>
<dbReference type="PANTHER" id="PTHR12246">
    <property type="entry name" value="PALMITOYLTRANSFERASE ZDHHC16"/>
    <property type="match status" value="1"/>
</dbReference>
<comment type="caution">
    <text evidence="9">The sequence shown here is derived from an EMBL/GenBank/DDBJ whole genome shotgun (WGS) entry which is preliminary data.</text>
</comment>
<dbReference type="OMA" id="LWNRIWV"/>
<comment type="subcellular location">
    <subcellularLocation>
        <location evidence="1">Membrane</location>
        <topology evidence="1">Multi-pass membrane protein</topology>
    </subcellularLocation>
</comment>
<feature type="transmembrane region" description="Helical" evidence="7">
    <location>
        <begin position="132"/>
        <end position="157"/>
    </location>
</feature>
<keyword evidence="5 7" id="KW-0472">Membrane</keyword>
<dbReference type="GO" id="GO:0016020">
    <property type="term" value="C:membrane"/>
    <property type="evidence" value="ECO:0007669"/>
    <property type="project" value="UniProtKB-SubCell"/>
</dbReference>
<keyword evidence="10" id="KW-1185">Reference proteome</keyword>
<evidence type="ECO:0000256" key="7">
    <source>
        <dbReference type="RuleBase" id="RU079119"/>
    </source>
</evidence>
<comment type="similarity">
    <text evidence="7">Belongs to the DHHC palmitoyltransferase family.</text>
</comment>
<evidence type="ECO:0000313" key="9">
    <source>
        <dbReference type="EMBL" id="CAD8043511.1"/>
    </source>
</evidence>
<dbReference type="EMBL" id="CAJJDM010000002">
    <property type="protein sequence ID" value="CAD8043511.1"/>
    <property type="molecule type" value="Genomic_DNA"/>
</dbReference>
<accession>A0A8S1JNH0</accession>
<dbReference type="InterPro" id="IPR001594">
    <property type="entry name" value="Palmitoyltrfase_DHHC"/>
</dbReference>
<sequence length="283" mass="33943">MIAEIMPDVVKKYFPLMLSLLVLFIYFTFVYFVFIQISEQSMIEWIYVFIGTFSILMLFWALFQTSRIDPGFIPKSILTEYDETRQRDYCLQCRIKRPERSHHCSKCKRCVLNMDHHCVWTSNCIGLYNRKFFILILFWGSVGMLQATFLGLTNIMALWNRIWVYDSLDFNKVKAGFIFLMTFSQFLNGFGLYYFFWSNFKLITINICTLDQLILDIEAQTKRKYHNDLTIYNLGFWYNFQFYFGKNPFFWFIPVGKPLGDGYNWDKKVSSREMSETTLQIME</sequence>
<evidence type="ECO:0000256" key="5">
    <source>
        <dbReference type="ARBA" id="ARBA00023136"/>
    </source>
</evidence>
<evidence type="ECO:0000256" key="3">
    <source>
        <dbReference type="ARBA" id="ARBA00022692"/>
    </source>
</evidence>
<name>A0A8S1JNH0_PARPR</name>
<dbReference type="PROSITE" id="PS50216">
    <property type="entry name" value="DHHC"/>
    <property type="match status" value="1"/>
</dbReference>
<evidence type="ECO:0000256" key="6">
    <source>
        <dbReference type="ARBA" id="ARBA00023315"/>
    </source>
</evidence>
<dbReference type="Pfam" id="PF01529">
    <property type="entry name" value="DHHC"/>
    <property type="match status" value="1"/>
</dbReference>
<keyword evidence="2 7" id="KW-0808">Transferase</keyword>
<evidence type="ECO:0000313" key="10">
    <source>
        <dbReference type="Proteomes" id="UP000688137"/>
    </source>
</evidence>
<keyword evidence="6 7" id="KW-0012">Acyltransferase</keyword>
<dbReference type="GO" id="GO:0019706">
    <property type="term" value="F:protein-cysteine S-palmitoyltransferase activity"/>
    <property type="evidence" value="ECO:0007669"/>
    <property type="project" value="UniProtKB-EC"/>
</dbReference>
<feature type="transmembrane region" description="Helical" evidence="7">
    <location>
        <begin position="177"/>
        <end position="196"/>
    </location>
</feature>
<protein>
    <recommendedName>
        <fullName evidence="7">Palmitoyltransferase</fullName>
        <ecNumber evidence="7">2.3.1.225</ecNumber>
    </recommendedName>
</protein>
<keyword evidence="4 7" id="KW-1133">Transmembrane helix</keyword>
<keyword evidence="3 7" id="KW-0812">Transmembrane</keyword>
<proteinExistence type="inferred from homology"/>